<accession>A0A8W8ICC1</accession>
<dbReference type="Pfam" id="PF00856">
    <property type="entry name" value="SET"/>
    <property type="match status" value="1"/>
</dbReference>
<organism evidence="5 6">
    <name type="scientific">Magallana gigas</name>
    <name type="common">Pacific oyster</name>
    <name type="synonym">Crassostrea gigas</name>
    <dbReference type="NCBI Taxonomy" id="29159"/>
    <lineage>
        <taxon>Eukaryota</taxon>
        <taxon>Metazoa</taxon>
        <taxon>Spiralia</taxon>
        <taxon>Lophotrochozoa</taxon>
        <taxon>Mollusca</taxon>
        <taxon>Bivalvia</taxon>
        <taxon>Autobranchia</taxon>
        <taxon>Pteriomorphia</taxon>
        <taxon>Ostreida</taxon>
        <taxon>Ostreoidea</taxon>
        <taxon>Ostreidae</taxon>
        <taxon>Magallana</taxon>
    </lineage>
</organism>
<evidence type="ECO:0008006" key="7">
    <source>
        <dbReference type="Google" id="ProtNLM"/>
    </source>
</evidence>
<evidence type="ECO:0000313" key="6">
    <source>
        <dbReference type="Proteomes" id="UP000005408"/>
    </source>
</evidence>
<dbReference type="InterPro" id="IPR011010">
    <property type="entry name" value="DNA_brk_join_enz"/>
</dbReference>
<evidence type="ECO:0000259" key="3">
    <source>
        <dbReference type="PROSITE" id="PS50157"/>
    </source>
</evidence>
<dbReference type="InterPro" id="IPR001214">
    <property type="entry name" value="SET_dom"/>
</dbReference>
<dbReference type="GO" id="GO:0003677">
    <property type="term" value="F:DNA binding"/>
    <property type="evidence" value="ECO:0007669"/>
    <property type="project" value="InterPro"/>
</dbReference>
<dbReference type="PROSITE" id="PS50157">
    <property type="entry name" value="ZINC_FINGER_C2H2_2"/>
    <property type="match status" value="1"/>
</dbReference>
<feature type="compositionally biased region" description="Acidic residues" evidence="2">
    <location>
        <begin position="1245"/>
        <end position="1254"/>
    </location>
</feature>
<evidence type="ECO:0000259" key="4">
    <source>
        <dbReference type="PROSITE" id="PS50280"/>
    </source>
</evidence>
<keyword evidence="1" id="KW-0863">Zinc-finger</keyword>
<dbReference type="PROSITE" id="PS50280">
    <property type="entry name" value="SET"/>
    <property type="match status" value="1"/>
</dbReference>
<dbReference type="GO" id="GO:0008270">
    <property type="term" value="F:zinc ion binding"/>
    <property type="evidence" value="ECO:0007669"/>
    <property type="project" value="UniProtKB-KW"/>
</dbReference>
<keyword evidence="1" id="KW-0862">Zinc</keyword>
<name>A0A8W8ICC1_MAGGI</name>
<dbReference type="PANTHER" id="PTHR33480">
    <property type="entry name" value="SET DOMAIN-CONTAINING PROTEIN-RELATED"/>
    <property type="match status" value="1"/>
</dbReference>
<dbReference type="SMART" id="SM00317">
    <property type="entry name" value="SET"/>
    <property type="match status" value="1"/>
</dbReference>
<dbReference type="SUPFAM" id="SSF54001">
    <property type="entry name" value="Cysteine proteinases"/>
    <property type="match status" value="1"/>
</dbReference>
<evidence type="ECO:0000256" key="2">
    <source>
        <dbReference type="SAM" id="MobiDB-lite"/>
    </source>
</evidence>
<dbReference type="PROSITE" id="PS00028">
    <property type="entry name" value="ZINC_FINGER_C2H2_1"/>
    <property type="match status" value="1"/>
</dbReference>
<feature type="domain" description="C2H2-type" evidence="3">
    <location>
        <begin position="256"/>
        <end position="284"/>
    </location>
</feature>
<evidence type="ECO:0000313" key="5">
    <source>
        <dbReference type="EnsemblMetazoa" id="G13352.1:cds"/>
    </source>
</evidence>
<feature type="region of interest" description="Disordered" evidence="2">
    <location>
        <begin position="1226"/>
        <end position="1269"/>
    </location>
</feature>
<proteinExistence type="predicted"/>
<dbReference type="SUPFAM" id="SSF56349">
    <property type="entry name" value="DNA breaking-rejoining enzymes"/>
    <property type="match status" value="1"/>
</dbReference>
<feature type="domain" description="SET" evidence="4">
    <location>
        <begin position="39"/>
        <end position="164"/>
    </location>
</feature>
<keyword evidence="6" id="KW-1185">Reference proteome</keyword>
<dbReference type="InterPro" id="IPR013087">
    <property type="entry name" value="Znf_C2H2_type"/>
</dbReference>
<dbReference type="InterPro" id="IPR046341">
    <property type="entry name" value="SET_dom_sf"/>
</dbReference>
<keyword evidence="1" id="KW-0479">Metal-binding</keyword>
<dbReference type="Pfam" id="PF04843">
    <property type="entry name" value="Herpes_teg_N"/>
    <property type="match status" value="1"/>
</dbReference>
<dbReference type="Gene3D" id="3.90.70.120">
    <property type="match status" value="1"/>
</dbReference>
<evidence type="ECO:0000256" key="1">
    <source>
        <dbReference type="PROSITE-ProRule" id="PRU00042"/>
    </source>
</evidence>
<dbReference type="PANTHER" id="PTHR33480:SF1">
    <property type="entry name" value="TYR RECOMBINASE DOMAIN-CONTAINING PROTEIN"/>
    <property type="match status" value="1"/>
</dbReference>
<sequence>MAGENPRRFDLRSKKTPEVPVAEAREEADHYIKLKLDKDGCEVKHINDIIGKGVFAKKDYKKGEFILEYDGELISRREGENREKNYSSGLGSYIFFFKSPQGGKKLCIDGTFSKRMGRFVNDAPRHEHQCNADMEKLFIDYRPVLVLFARRFIKAGEEIRYDYGVKNLPWRCKKVSNMHMNSLSKANDIHQEVKSCSVVLTRLPTKRKLPFKTEAVEQSESEQTVSDPLLRTVESKIEVDLGDALDSKPVQKTTGYSCHLCEIPYRHESSLKLHNLTCHSSKEELIEEDESSINGFKEPEIESIELQEENLCSLAIMGHFHQSSEKYFKHAAAGSQCTSNCLMAIVASNHKPVDNWNSDIIDEILIEGDKLHLNILQRNHWPFGRKESRIDMDEIPEKICCQIEKEKIEASVGVLDEAKFALSTEIDGLIQRALEATPNQSFILRMFGSCTAILRRENQQYCIFDPHSRNYAGLIDPSGTAGLFYFDSLSDMIRYLKGNVGCREEQVDLFPIFVNLLRSDFTERKADPSVPEFGNSCDVPKLENLQEFVTTTKKGKRKSRPKRPCPFCGQIKGRLTDHIKAKHKTEEQVKQALALPKDLRDRAFDLMKKEGIFRANTELLKSQRIDEINLIRERNQGSSNLKICSTCKGFFKASMIFKHKKKCLAAEGSTNAPVSLSTRSLVPDNEFTKEYREEILESFRDSEYGSLIRDDIWIKHYGYFLYENLQGSCKKVEKRLSLNSKLRRLAHLFLEFKRIVADRKQIVVESCSEMFNIDFYEELKLAIGNMTRDKDSNKIKNGLKLTLKYLVKDVCDAMHVYYLKRKENKKAEDLGNYMLVLNKSSFFKNAEESIITRRLTELRAPVQLPDKSDIIRLRDYTKKIIQDLTGDGNNLLENAGFCKLRDALVSRLTLFNARRGGEPSRMMMSEFEDAVNDKWIDRSRTHFVQDEIEKKLLCDTKVAYLHASKIAKLVPVIIPTDCLKALSILTDVEVRRSVGINPNNEFVFPNTKNSLGHVIGWDCVNRMCQEAGLERKMNATSMRHYIATEYALLDVAARDRELFYKHMGHSETINENIYQCPPAVREIIHVGKVLGQLDDIDEDEVDLNHSKIDTGGKDINIDIDAVEDEVDLNHSKIDTGGKDINIDIDAVEEFFALMAEDASTFQLLDFSKQVEEEEVTVDVKKLIPKKELVLNRIVQNFAKKYFTPSAWLAAKNTLKMLEGLKQNQEAACSPEEFSEPSGEKSYEENSSEFYEETGSEYSAPGPLLEDTDSDEEKDCEKITKEEIYSLKGSVLKVKKPRHVWSPAEDEAVSTFFKEEISDTRFSGNKGTLQDAHDATSWMVLSLFVNMWNPRVLGGVVSLSSLLCTSDR</sequence>
<dbReference type="Gene3D" id="2.170.270.10">
    <property type="entry name" value="SET domain"/>
    <property type="match status" value="1"/>
</dbReference>
<reference evidence="5" key="1">
    <citation type="submission" date="2022-08" db="UniProtKB">
        <authorList>
            <consortium name="EnsemblMetazoa"/>
        </authorList>
    </citation>
    <scope>IDENTIFICATION</scope>
    <source>
        <strain evidence="5">05x7-T-G4-1.051#20</strain>
    </source>
</reference>
<dbReference type="Proteomes" id="UP000005408">
    <property type="component" value="Unassembled WGS sequence"/>
</dbReference>
<dbReference type="InterPro" id="IPR038765">
    <property type="entry name" value="Papain-like_cys_pep_sf"/>
</dbReference>
<dbReference type="SUPFAM" id="SSF82199">
    <property type="entry name" value="SET domain"/>
    <property type="match status" value="1"/>
</dbReference>
<protein>
    <recommendedName>
        <fullName evidence="7">SET domain-containing protein</fullName>
    </recommendedName>
</protein>
<dbReference type="EnsemblMetazoa" id="G13352.1">
    <property type="protein sequence ID" value="G13352.1:cds"/>
    <property type="gene ID" value="G13352"/>
</dbReference>
<dbReference type="InterPro" id="IPR006928">
    <property type="entry name" value="Herpes_teg_USP"/>
</dbReference>